<comment type="caution">
    <text evidence="2">The sequence shown here is derived from an EMBL/GenBank/DDBJ whole genome shotgun (WGS) entry which is preliminary data.</text>
</comment>
<organism evidence="2 3">
    <name type="scientific">Favolaschia claudopus</name>
    <dbReference type="NCBI Taxonomy" id="2862362"/>
    <lineage>
        <taxon>Eukaryota</taxon>
        <taxon>Fungi</taxon>
        <taxon>Dikarya</taxon>
        <taxon>Basidiomycota</taxon>
        <taxon>Agaricomycotina</taxon>
        <taxon>Agaricomycetes</taxon>
        <taxon>Agaricomycetidae</taxon>
        <taxon>Agaricales</taxon>
        <taxon>Marasmiineae</taxon>
        <taxon>Mycenaceae</taxon>
        <taxon>Favolaschia</taxon>
    </lineage>
</organism>
<keyword evidence="3" id="KW-1185">Reference proteome</keyword>
<proteinExistence type="predicted"/>
<dbReference type="Proteomes" id="UP001362999">
    <property type="component" value="Unassembled WGS sequence"/>
</dbReference>
<feature type="chain" id="PRO_5043575474" evidence="1">
    <location>
        <begin position="20"/>
        <end position="180"/>
    </location>
</feature>
<reference evidence="2 3" key="1">
    <citation type="journal article" date="2024" name="J Genomics">
        <title>Draft genome sequencing and assembly of Favolaschia claudopus CIRM-BRFM 2984 isolated from oak limbs.</title>
        <authorList>
            <person name="Navarro D."/>
            <person name="Drula E."/>
            <person name="Chaduli D."/>
            <person name="Cazenave R."/>
            <person name="Ahrendt S."/>
            <person name="Wang J."/>
            <person name="Lipzen A."/>
            <person name="Daum C."/>
            <person name="Barry K."/>
            <person name="Grigoriev I.V."/>
            <person name="Favel A."/>
            <person name="Rosso M.N."/>
            <person name="Martin F."/>
        </authorList>
    </citation>
    <scope>NUCLEOTIDE SEQUENCE [LARGE SCALE GENOMIC DNA]</scope>
    <source>
        <strain evidence="2 3">CIRM-BRFM 2984</strain>
    </source>
</reference>
<feature type="signal peptide" evidence="1">
    <location>
        <begin position="1"/>
        <end position="19"/>
    </location>
</feature>
<dbReference type="Pfam" id="PF12296">
    <property type="entry name" value="HsbA"/>
    <property type="match status" value="1"/>
</dbReference>
<dbReference type="Gene3D" id="1.20.1280.140">
    <property type="match status" value="1"/>
</dbReference>
<evidence type="ECO:0000313" key="2">
    <source>
        <dbReference type="EMBL" id="KAK7046608.1"/>
    </source>
</evidence>
<dbReference type="PANTHER" id="PTHR38123:SF1">
    <property type="entry name" value="HYDROPHOBIC SURFACE BINDING PROTEIN"/>
    <property type="match status" value="1"/>
</dbReference>
<dbReference type="EMBL" id="JAWWNJ010000010">
    <property type="protein sequence ID" value="KAK7046608.1"/>
    <property type="molecule type" value="Genomic_DNA"/>
</dbReference>
<protein>
    <submittedName>
        <fullName evidence="2">Hydrophobic surface binding protein</fullName>
    </submittedName>
</protein>
<sequence length="180" mass="18512">MVQFTRSLFSLCLVAAAFATPLFKRTVAQVESDIASISSQVTTLDNNIKGFPASGLAGALGIHTAATNLETTLNTGTNDVKATPAFSESDGQTILNSVQAIEPVILDALAQITAKKADFDALPIGGLPALILQDLKTLKADTDAFSGALIVNAPADLKSQATTIQTNIDAGFASAIAAYS</sequence>
<gene>
    <name evidence="2" type="ORF">R3P38DRAFT_2874719</name>
</gene>
<evidence type="ECO:0000256" key="1">
    <source>
        <dbReference type="SAM" id="SignalP"/>
    </source>
</evidence>
<dbReference type="PANTHER" id="PTHR38123">
    <property type="entry name" value="CELL WALL SERINE-THREONINE-RICH GALACTOMANNOPROTEIN MP1 (AFU_ORTHOLOGUE AFUA_4G03240)"/>
    <property type="match status" value="1"/>
</dbReference>
<name>A0AAW0D6G7_9AGAR</name>
<dbReference type="AlphaFoldDB" id="A0AAW0D6G7"/>
<evidence type="ECO:0000313" key="3">
    <source>
        <dbReference type="Proteomes" id="UP001362999"/>
    </source>
</evidence>
<dbReference type="InterPro" id="IPR021054">
    <property type="entry name" value="Cell_wall_mannoprotein_1"/>
</dbReference>
<dbReference type="GO" id="GO:0005576">
    <property type="term" value="C:extracellular region"/>
    <property type="evidence" value="ECO:0007669"/>
    <property type="project" value="TreeGrafter"/>
</dbReference>
<keyword evidence="1" id="KW-0732">Signal</keyword>
<accession>A0AAW0D6G7</accession>